<name>A0A8C2I5W5_CYPCA</name>
<evidence type="ECO:0000313" key="1">
    <source>
        <dbReference type="Ensembl" id="ENSCCRP00020075029.1"/>
    </source>
</evidence>
<proteinExistence type="predicted"/>
<dbReference type="AlphaFoldDB" id="A0A8C2I5W5"/>
<evidence type="ECO:0000313" key="2">
    <source>
        <dbReference type="Proteomes" id="UP000694701"/>
    </source>
</evidence>
<sequence length="74" mass="8691">MARLKLRNDDLCWRCNTDIGTMVHMLYECDKVKELWEKTVHFVNNIFSLTLHKNPGLCIMCLTAILPILHIYTV</sequence>
<protein>
    <recommendedName>
        <fullName evidence="3">Reverse transcriptase zinc-binding domain-containing protein</fullName>
    </recommendedName>
</protein>
<dbReference type="Proteomes" id="UP000694701">
    <property type="component" value="Unplaced"/>
</dbReference>
<reference evidence="1" key="1">
    <citation type="submission" date="2025-08" db="UniProtKB">
        <authorList>
            <consortium name="Ensembl"/>
        </authorList>
    </citation>
    <scope>IDENTIFICATION</scope>
</reference>
<dbReference type="Ensembl" id="ENSCCRT00020082290.1">
    <property type="protein sequence ID" value="ENSCCRP00020075029.1"/>
    <property type="gene ID" value="ENSCCRG00020034941.1"/>
</dbReference>
<organism evidence="1 2">
    <name type="scientific">Cyprinus carpio</name>
    <name type="common">Common carp</name>
    <dbReference type="NCBI Taxonomy" id="7962"/>
    <lineage>
        <taxon>Eukaryota</taxon>
        <taxon>Metazoa</taxon>
        <taxon>Chordata</taxon>
        <taxon>Craniata</taxon>
        <taxon>Vertebrata</taxon>
        <taxon>Euteleostomi</taxon>
        <taxon>Actinopterygii</taxon>
        <taxon>Neopterygii</taxon>
        <taxon>Teleostei</taxon>
        <taxon>Ostariophysi</taxon>
        <taxon>Cypriniformes</taxon>
        <taxon>Cyprinidae</taxon>
        <taxon>Cyprininae</taxon>
        <taxon>Cyprinus</taxon>
    </lineage>
</organism>
<accession>A0A8C2I5W5</accession>
<evidence type="ECO:0008006" key="3">
    <source>
        <dbReference type="Google" id="ProtNLM"/>
    </source>
</evidence>